<evidence type="ECO:0000313" key="2">
    <source>
        <dbReference type="EMBL" id="CUN09751.1"/>
    </source>
</evidence>
<organism evidence="2 3">
    <name type="scientific">Roseburia intestinalis</name>
    <dbReference type="NCBI Taxonomy" id="166486"/>
    <lineage>
        <taxon>Bacteria</taxon>
        <taxon>Bacillati</taxon>
        <taxon>Bacillota</taxon>
        <taxon>Clostridia</taxon>
        <taxon>Lachnospirales</taxon>
        <taxon>Lachnospiraceae</taxon>
        <taxon>Roseburia</taxon>
    </lineage>
</organism>
<dbReference type="RefSeq" id="WP_008393063.1">
    <property type="nucleotide sequence ID" value="NZ_CABIYH010000013.1"/>
</dbReference>
<evidence type="ECO:0000256" key="1">
    <source>
        <dbReference type="SAM" id="Coils"/>
    </source>
</evidence>
<dbReference type="PANTHER" id="PTHR30121">
    <property type="entry name" value="UNCHARACTERIZED PROTEIN YJGR-RELATED"/>
    <property type="match status" value="1"/>
</dbReference>
<dbReference type="PIRSF" id="PIRSF015040">
    <property type="entry name" value="ATPase_SAG2001_prd"/>
    <property type="match status" value="1"/>
</dbReference>
<dbReference type="InterPro" id="IPR027417">
    <property type="entry name" value="P-loop_NTPase"/>
</dbReference>
<name>A0A173U498_9FIRM</name>
<proteinExistence type="predicted"/>
<dbReference type="EMBL" id="CYXZ01000013">
    <property type="protein sequence ID" value="CUN09751.1"/>
    <property type="molecule type" value="Genomic_DNA"/>
</dbReference>
<dbReference type="InterPro" id="IPR051162">
    <property type="entry name" value="T4SS_component"/>
</dbReference>
<dbReference type="STRING" id="166486.ERS852572_01890"/>
<dbReference type="PaxDb" id="166486-ERS852572_01890"/>
<dbReference type="SUPFAM" id="SSF52540">
    <property type="entry name" value="P-loop containing nucleoside triphosphate hydrolases"/>
    <property type="match status" value="1"/>
</dbReference>
<dbReference type="InterPro" id="IPR016628">
    <property type="entry name" value="ATPase_SAG2001_prd"/>
</dbReference>
<keyword evidence="1" id="KW-0175">Coiled coil</keyword>
<sequence>MFPIKYIENNLVFNHDGECFAYYELTPYNYSFLSPEEKYMVHDNFRQLIAQNRDGKIHALQIATEDSLRAVQERSKKGITGRLKEIACKKVDEQTEALVEMIGENQIDYRFFLGFKLLVNEEEISFKGMRKSAAMTFTDFIYEVNHKLMGDFVSMSNDEINRFLKMEKLLESKISRRFQFRRLDKNDFGYLLEHIYGNTGVAYSDYSYDLPIKKLKRETLVKRYDLIRPTRCMIEENQRYLKIEREDQTTFVAYFTINNIVGELDFPSSEIFYYQQQQFTFPVSTSMNVEIVTNKKALTTVRNKKKELKDLDNHAWESNNETGSNVMDALDSVNELETNLDQSKESMYKLSYVIRVAADSLDELKRRCDEVKDFYDDLNVKLVRPFGDMLGLHGEFIPSSKRYINDYIQYVTSDFLAGLGFGATQQLGETDGIYIGYNLDTGKNVYLKPSLAAQGVKGSVTNALAAAFLGSLGGGKSFCNNLIIYYAVLFGGKAVIVDPKSERGNWQETLPDIAHEIKIVNLTSENKNKGLLDPYVIMKRTKDAESLAIDILTFLTGISSRDGEKFPVLRRAIRSVTQSKKRGLLRVIDELRKDGSLVAENIADHIESMTDYDFAHLLFSDGDVEQSISLDRQLNIIQVADLVLPDKDTKFEEYTTMELLSVAMLIVISTFALDFIHSDRSIFKMVDLDEAWTFLQVAQGKALSNKLIRAGRSMNAAVYFVTQNSGDVDDEKMKNNIGLKFAFRSTDIKEIKNTLEFFGVDKEDEGNQKRLRDLENGQCLFQDLYGRVGVIQIHPVFSDLFHAFDTRPPVQTEETR</sequence>
<protein>
    <submittedName>
        <fullName evidence="2">Type IV secretory pathway, VirB4 components</fullName>
    </submittedName>
</protein>
<dbReference type="Pfam" id="PF12846">
    <property type="entry name" value="AAA_10"/>
    <property type="match status" value="1"/>
</dbReference>
<dbReference type="AlphaFoldDB" id="A0A173U498"/>
<dbReference type="PANTHER" id="PTHR30121:SF6">
    <property type="entry name" value="SLR6007 PROTEIN"/>
    <property type="match status" value="1"/>
</dbReference>
<dbReference type="Proteomes" id="UP000095350">
    <property type="component" value="Unassembled WGS sequence"/>
</dbReference>
<reference evidence="2 3" key="1">
    <citation type="submission" date="2015-09" db="EMBL/GenBank/DDBJ databases">
        <authorList>
            <consortium name="Pathogen Informatics"/>
        </authorList>
    </citation>
    <scope>NUCLEOTIDE SEQUENCE [LARGE SCALE GENOMIC DNA]</scope>
    <source>
        <strain evidence="2 3">2789STDY5834960</strain>
    </source>
</reference>
<dbReference type="OrthoDB" id="1647424at2"/>
<evidence type="ECO:0000313" key="3">
    <source>
        <dbReference type="Proteomes" id="UP000095350"/>
    </source>
</evidence>
<feature type="coiled-coil region" evidence="1">
    <location>
        <begin position="294"/>
        <end position="381"/>
    </location>
</feature>
<gene>
    <name evidence="2" type="ORF">ERS852572_01890</name>
</gene>
<accession>A0A173U498</accession>
<dbReference type="Gene3D" id="3.40.50.300">
    <property type="entry name" value="P-loop containing nucleotide triphosphate hydrolases"/>
    <property type="match status" value="2"/>
</dbReference>